<dbReference type="OrthoDB" id="2135943at2"/>
<evidence type="ECO:0000313" key="2">
    <source>
        <dbReference type="Proteomes" id="UP000188246"/>
    </source>
</evidence>
<evidence type="ECO:0000313" key="1">
    <source>
        <dbReference type="EMBL" id="AQP54298.1"/>
    </source>
</evidence>
<dbReference type="STRING" id="633807.BW732_08735"/>
<organism evidence="1 2">
    <name type="scientific">Vagococcus penaei</name>
    <dbReference type="NCBI Taxonomy" id="633807"/>
    <lineage>
        <taxon>Bacteria</taxon>
        <taxon>Bacillati</taxon>
        <taxon>Bacillota</taxon>
        <taxon>Bacilli</taxon>
        <taxon>Lactobacillales</taxon>
        <taxon>Enterococcaceae</taxon>
        <taxon>Vagococcus</taxon>
    </lineage>
</organism>
<dbReference type="KEGG" id="vpi:BW732_08735"/>
<name>A0A1Q2D7E4_9ENTE</name>
<reference evidence="1 2" key="1">
    <citation type="journal article" date="2010" name="Int. J. Syst. Evol. Microbiol.">
        <title>Vagococcus penaei sp. nov., isolated from spoilage microbiota of cooked shrimp (Penaeus vannamei).</title>
        <authorList>
            <person name="Jaffres E."/>
            <person name="Prevost H."/>
            <person name="Rossero A."/>
            <person name="Joffraud J.J."/>
            <person name="Dousset X."/>
        </authorList>
    </citation>
    <scope>NUCLEOTIDE SEQUENCE [LARGE SCALE GENOMIC DNA]</scope>
    <source>
        <strain evidence="1 2">CD276</strain>
    </source>
</reference>
<accession>A0A1Q2D7E4</accession>
<dbReference type="RefSeq" id="WP_077276374.1">
    <property type="nucleotide sequence ID" value="NZ_CP019609.1"/>
</dbReference>
<dbReference type="AlphaFoldDB" id="A0A1Q2D7E4"/>
<dbReference type="Proteomes" id="UP000188246">
    <property type="component" value="Chromosome"/>
</dbReference>
<dbReference type="GO" id="GO:0016020">
    <property type="term" value="C:membrane"/>
    <property type="evidence" value="ECO:0007669"/>
    <property type="project" value="InterPro"/>
</dbReference>
<dbReference type="EMBL" id="CP019609">
    <property type="protein sequence ID" value="AQP54298.1"/>
    <property type="molecule type" value="Genomic_DNA"/>
</dbReference>
<dbReference type="Pfam" id="PF09648">
    <property type="entry name" value="YycI"/>
    <property type="match status" value="1"/>
</dbReference>
<protein>
    <submittedName>
        <fullName evidence="1">Uncharacterized protein</fullName>
    </submittedName>
</protein>
<gene>
    <name evidence="1" type="ORF">BW732_08735</name>
</gene>
<sequence length="277" mass="31830">MDFKRVEGIFLVVFFLMNIFLFYTYQETRIPNQPLTAGTISEHIEERLKQDEITAPTNLSEEIKEGYYLAASDVNLAEQARKQLKNQEWAITNSVLHSTFMSNSEVNILEKVDVNSLEHFILNPENVINGKAYVFDQSRSKDKNKFVFTQEWEGIPFLDDTSILSVTVDQSQAGITFVESYDQNMLSSDIEPLREKQSLISERDAVISLYTNNRLPVNSKISRIQLGYSKIFTVREKGIYIPTWFIEVNNNKNNSQIERVNAFTSAIITSNVSEVKN</sequence>
<dbReference type="InterPro" id="IPR018604">
    <property type="entry name" value="YycI-like"/>
</dbReference>
<keyword evidence="2" id="KW-1185">Reference proteome</keyword>
<proteinExistence type="predicted"/>
<dbReference type="Gene3D" id="2.40.128.690">
    <property type="entry name" value="YycH protein, domain 3-like"/>
    <property type="match status" value="1"/>
</dbReference>